<accession>A0ABW1YZF8</accession>
<gene>
    <name evidence="3" type="ORF">ACFQAU_13090</name>
</gene>
<evidence type="ECO:0000313" key="3">
    <source>
        <dbReference type="EMBL" id="MFC6642498.1"/>
    </source>
</evidence>
<keyword evidence="4" id="KW-1185">Reference proteome</keyword>
<evidence type="ECO:0000313" key="4">
    <source>
        <dbReference type="Proteomes" id="UP001596403"/>
    </source>
</evidence>
<reference evidence="4" key="1">
    <citation type="journal article" date="2019" name="Int. J. Syst. Evol. Microbiol.">
        <title>The Global Catalogue of Microorganisms (GCM) 10K type strain sequencing project: providing services to taxonomists for standard genome sequencing and annotation.</title>
        <authorList>
            <consortium name="The Broad Institute Genomics Platform"/>
            <consortium name="The Broad Institute Genome Sequencing Center for Infectious Disease"/>
            <person name="Wu L."/>
            <person name="Ma J."/>
        </authorList>
    </citation>
    <scope>NUCLEOTIDE SEQUENCE [LARGE SCALE GENOMIC DNA]</scope>
    <source>
        <strain evidence="4">NBRC 111368</strain>
    </source>
</reference>
<organism evidence="3 4">
    <name type="scientific">Sulfitobacter profundi</name>
    <dbReference type="NCBI Taxonomy" id="2679961"/>
    <lineage>
        <taxon>Bacteria</taxon>
        <taxon>Pseudomonadati</taxon>
        <taxon>Pseudomonadota</taxon>
        <taxon>Alphaproteobacteria</taxon>
        <taxon>Rhodobacterales</taxon>
        <taxon>Roseobacteraceae</taxon>
        <taxon>Sulfitobacter</taxon>
    </lineage>
</organism>
<dbReference type="EMBL" id="JBHSWA010000001">
    <property type="protein sequence ID" value="MFC6642498.1"/>
    <property type="molecule type" value="Genomic_DNA"/>
</dbReference>
<keyword evidence="1" id="KW-1133">Transmembrane helix</keyword>
<feature type="transmembrane region" description="Helical" evidence="1">
    <location>
        <begin position="53"/>
        <end position="73"/>
    </location>
</feature>
<feature type="domain" description="YrhK" evidence="2">
    <location>
        <begin position="10"/>
        <end position="75"/>
    </location>
</feature>
<sequence>MSNAIRTLVQDYGWIHTGIGLAGNTLFFLGSIAFLPTFKRWEEVGMEWQTVGVWIFIVGSFLMLIGTLGNLLVKIYEAREQE</sequence>
<protein>
    <submittedName>
        <fullName evidence="3">YrhK family protein</fullName>
    </submittedName>
</protein>
<keyword evidence="1" id="KW-0812">Transmembrane</keyword>
<keyword evidence="1" id="KW-0472">Membrane</keyword>
<dbReference type="Proteomes" id="UP001596403">
    <property type="component" value="Unassembled WGS sequence"/>
</dbReference>
<proteinExistence type="predicted"/>
<dbReference type="InterPro" id="IPR025424">
    <property type="entry name" value="YrhK_domain"/>
</dbReference>
<comment type="caution">
    <text evidence="3">The sequence shown here is derived from an EMBL/GenBank/DDBJ whole genome shotgun (WGS) entry which is preliminary data.</text>
</comment>
<dbReference type="RefSeq" id="WP_120351446.1">
    <property type="nucleotide sequence ID" value="NZ_JBHSWA010000001.1"/>
</dbReference>
<evidence type="ECO:0000259" key="2">
    <source>
        <dbReference type="Pfam" id="PF14145"/>
    </source>
</evidence>
<evidence type="ECO:0000256" key="1">
    <source>
        <dbReference type="SAM" id="Phobius"/>
    </source>
</evidence>
<dbReference type="Pfam" id="PF14145">
    <property type="entry name" value="YrhK"/>
    <property type="match status" value="1"/>
</dbReference>
<feature type="transmembrane region" description="Helical" evidence="1">
    <location>
        <begin position="12"/>
        <end position="33"/>
    </location>
</feature>
<name>A0ABW1YZF8_9RHOB</name>